<organism evidence="2 3">
    <name type="scientific">Streptomyces aidingensis</name>
    <dbReference type="NCBI Taxonomy" id="910347"/>
    <lineage>
        <taxon>Bacteria</taxon>
        <taxon>Bacillati</taxon>
        <taxon>Actinomycetota</taxon>
        <taxon>Actinomycetes</taxon>
        <taxon>Kitasatosporales</taxon>
        <taxon>Streptomycetaceae</taxon>
        <taxon>Streptomyces</taxon>
    </lineage>
</organism>
<dbReference type="OrthoDB" id="9918701at2"/>
<evidence type="ECO:0000313" key="2">
    <source>
        <dbReference type="EMBL" id="SFD73204.1"/>
    </source>
</evidence>
<dbReference type="EMBL" id="FOLM01000026">
    <property type="protein sequence ID" value="SFD73204.1"/>
    <property type="molecule type" value="Genomic_DNA"/>
</dbReference>
<name>A0A1I1UR79_9ACTN</name>
<evidence type="ECO:0000256" key="1">
    <source>
        <dbReference type="SAM" id="MobiDB-lite"/>
    </source>
</evidence>
<dbReference type="RefSeq" id="WP_093841591.1">
    <property type="nucleotide sequence ID" value="NZ_FOLM01000026.1"/>
</dbReference>
<dbReference type="STRING" id="910347.SAMN05421773_12622"/>
<reference evidence="2 3" key="1">
    <citation type="submission" date="2016-10" db="EMBL/GenBank/DDBJ databases">
        <authorList>
            <person name="de Groot N.N."/>
        </authorList>
    </citation>
    <scope>NUCLEOTIDE SEQUENCE [LARGE SCALE GENOMIC DNA]</scope>
    <source>
        <strain evidence="2 3">CGMCC 4.5739</strain>
    </source>
</reference>
<dbReference type="AlphaFoldDB" id="A0A1I1UR79"/>
<sequence>MDTSSEFSAARAEWREQVARQSGAEQGDETQGGPAVPGERWQSFAAYLRATQRDNVTRAALGLLERTPVAHRLGERSRRLAEYLGRARHLLALATEAAAAEHVRQRADELSAGAGGGLWSDVSAAAAGYAALCDRVRDSLTAHERDLFSAAHQNPPRQPGPDPVYDGGLFQRDDTLF</sequence>
<feature type="region of interest" description="Disordered" evidence="1">
    <location>
        <begin position="1"/>
        <end position="38"/>
    </location>
</feature>
<dbReference type="Proteomes" id="UP000199207">
    <property type="component" value="Unassembled WGS sequence"/>
</dbReference>
<evidence type="ECO:0000313" key="3">
    <source>
        <dbReference type="Proteomes" id="UP000199207"/>
    </source>
</evidence>
<protein>
    <submittedName>
        <fullName evidence="2">Uncharacterized protein</fullName>
    </submittedName>
</protein>
<proteinExistence type="predicted"/>
<gene>
    <name evidence="2" type="ORF">SAMN05421773_12622</name>
</gene>
<keyword evidence="3" id="KW-1185">Reference proteome</keyword>
<accession>A0A1I1UR79</accession>